<dbReference type="FunFam" id="1.10.8.60:FF:000021">
    <property type="entry name" value="Replication factor C subunit 1"/>
    <property type="match status" value="1"/>
</dbReference>
<dbReference type="CDD" id="cd00009">
    <property type="entry name" value="AAA"/>
    <property type="match status" value="1"/>
</dbReference>
<evidence type="ECO:0000256" key="8">
    <source>
        <dbReference type="ARBA" id="ARBA00023125"/>
    </source>
</evidence>
<evidence type="ECO:0000256" key="1">
    <source>
        <dbReference type="ARBA" id="ARBA00004123"/>
    </source>
</evidence>
<evidence type="ECO:0000256" key="2">
    <source>
        <dbReference type="ARBA" id="ARBA00006116"/>
    </source>
</evidence>
<evidence type="ECO:0000256" key="7">
    <source>
        <dbReference type="ARBA" id="ARBA00022840"/>
    </source>
</evidence>
<organism evidence="13 14">
    <name type="scientific">Clavispora lusitaniae</name>
    <name type="common">Candida lusitaniae</name>
    <dbReference type="NCBI Taxonomy" id="36911"/>
    <lineage>
        <taxon>Eukaryota</taxon>
        <taxon>Fungi</taxon>
        <taxon>Dikarya</taxon>
        <taxon>Ascomycota</taxon>
        <taxon>Saccharomycotina</taxon>
        <taxon>Pichiomycetes</taxon>
        <taxon>Metschnikowiaceae</taxon>
        <taxon>Clavispora</taxon>
    </lineage>
</organism>
<evidence type="ECO:0000259" key="12">
    <source>
        <dbReference type="PROSITE" id="PS50172"/>
    </source>
</evidence>
<evidence type="ECO:0000313" key="13">
    <source>
        <dbReference type="EMBL" id="OVF08197.1"/>
    </source>
</evidence>
<dbReference type="InterPro" id="IPR013725">
    <property type="entry name" value="DNA_replication_fac_RFC1_C"/>
</dbReference>
<feature type="region of interest" description="Disordered" evidence="11">
    <location>
        <begin position="317"/>
        <end position="339"/>
    </location>
</feature>
<feature type="region of interest" description="Disordered" evidence="11">
    <location>
        <begin position="896"/>
        <end position="975"/>
    </location>
</feature>
<feature type="compositionally biased region" description="Basic and acidic residues" evidence="11">
    <location>
        <begin position="915"/>
        <end position="932"/>
    </location>
</feature>
<dbReference type="GO" id="GO:0006271">
    <property type="term" value="P:DNA strand elongation involved in DNA replication"/>
    <property type="evidence" value="ECO:0007669"/>
    <property type="project" value="UniProtKB-ARBA"/>
</dbReference>
<feature type="compositionally biased region" description="Acidic residues" evidence="11">
    <location>
        <begin position="897"/>
        <end position="914"/>
    </location>
</feature>
<dbReference type="InterPro" id="IPR027417">
    <property type="entry name" value="P-loop_NTPase"/>
</dbReference>
<dbReference type="InterPro" id="IPR008921">
    <property type="entry name" value="DNA_pol3_clamp-load_cplx_C"/>
</dbReference>
<dbReference type="InterPro" id="IPR047854">
    <property type="entry name" value="RFC_lid"/>
</dbReference>
<feature type="compositionally biased region" description="Acidic residues" evidence="11">
    <location>
        <begin position="98"/>
        <end position="141"/>
    </location>
</feature>
<dbReference type="FunFam" id="3.40.50.10190:FF:000001">
    <property type="entry name" value="Replication factor C subunit 1"/>
    <property type="match status" value="1"/>
</dbReference>
<feature type="compositionally biased region" description="Basic residues" evidence="11">
    <location>
        <begin position="81"/>
        <end position="90"/>
    </location>
</feature>
<dbReference type="Gene3D" id="3.40.50.300">
    <property type="entry name" value="P-loop containing nucleotide triphosphate hydrolases"/>
    <property type="match status" value="1"/>
</dbReference>
<dbReference type="InterPro" id="IPR003593">
    <property type="entry name" value="AAA+_ATPase"/>
</dbReference>
<dbReference type="InterPro" id="IPR036420">
    <property type="entry name" value="BRCT_dom_sf"/>
</dbReference>
<dbReference type="SUPFAM" id="SSF48019">
    <property type="entry name" value="post-AAA+ oligomerization domain-like"/>
    <property type="match status" value="1"/>
</dbReference>
<dbReference type="InterPro" id="IPR012178">
    <property type="entry name" value="RFC1"/>
</dbReference>
<dbReference type="PANTHER" id="PTHR23389">
    <property type="entry name" value="CHROMOSOME TRANSMISSION FIDELITY FACTOR 18"/>
    <property type="match status" value="1"/>
</dbReference>
<keyword evidence="6 10" id="KW-0547">Nucleotide-binding</keyword>
<evidence type="ECO:0000256" key="10">
    <source>
        <dbReference type="PIRNR" id="PIRNR036578"/>
    </source>
</evidence>
<dbReference type="Pfam" id="PF00004">
    <property type="entry name" value="AAA"/>
    <property type="match status" value="1"/>
</dbReference>
<dbReference type="Pfam" id="PF25361">
    <property type="entry name" value="AAA_lid_RFC1"/>
    <property type="match status" value="1"/>
</dbReference>
<dbReference type="InterPro" id="IPR001357">
    <property type="entry name" value="BRCT_dom"/>
</dbReference>
<dbReference type="EMBL" id="LYUB02000009">
    <property type="protein sequence ID" value="OVF08197.1"/>
    <property type="molecule type" value="Genomic_DNA"/>
</dbReference>
<dbReference type="Gene3D" id="1.10.8.60">
    <property type="match status" value="1"/>
</dbReference>
<accession>A0AA91PZB1</accession>
<dbReference type="SUPFAM" id="SSF52113">
    <property type="entry name" value="BRCT domain"/>
    <property type="match status" value="1"/>
</dbReference>
<keyword evidence="7 10" id="KW-0067">ATP-binding</keyword>
<dbReference type="FunFam" id="3.40.50.300:FF:000395">
    <property type="entry name" value="Replication factor C subunit 1"/>
    <property type="match status" value="1"/>
</dbReference>
<dbReference type="FunFam" id="1.20.272.10:FF:000005">
    <property type="entry name" value="Replication factor C subunit 1"/>
    <property type="match status" value="1"/>
</dbReference>
<name>A0AA91PZB1_CLALS</name>
<keyword evidence="5 10" id="KW-0235">DNA replication</keyword>
<dbReference type="SMART" id="SM00292">
    <property type="entry name" value="BRCT"/>
    <property type="match status" value="1"/>
</dbReference>
<dbReference type="GO" id="GO:0003677">
    <property type="term" value="F:DNA binding"/>
    <property type="evidence" value="ECO:0007669"/>
    <property type="project" value="UniProtKB-KW"/>
</dbReference>
<dbReference type="InterPro" id="IPR003959">
    <property type="entry name" value="ATPase_AAA_core"/>
</dbReference>
<dbReference type="GO" id="GO:0005634">
    <property type="term" value="C:nucleus"/>
    <property type="evidence" value="ECO:0007669"/>
    <property type="project" value="UniProtKB-SubCell"/>
</dbReference>
<dbReference type="Gene3D" id="3.40.50.10190">
    <property type="entry name" value="BRCT domain"/>
    <property type="match status" value="1"/>
</dbReference>
<dbReference type="SMART" id="SM00382">
    <property type="entry name" value="AAA"/>
    <property type="match status" value="1"/>
</dbReference>
<dbReference type="Gene3D" id="1.20.272.10">
    <property type="match status" value="1"/>
</dbReference>
<evidence type="ECO:0000313" key="14">
    <source>
        <dbReference type="Proteomes" id="UP000195602"/>
    </source>
</evidence>
<dbReference type="GO" id="GO:0016887">
    <property type="term" value="F:ATP hydrolysis activity"/>
    <property type="evidence" value="ECO:0007669"/>
    <property type="project" value="InterPro"/>
</dbReference>
<dbReference type="SUPFAM" id="SSF52540">
    <property type="entry name" value="P-loop containing nucleoside triphosphate hydrolases"/>
    <property type="match status" value="1"/>
</dbReference>
<dbReference type="GO" id="GO:0005663">
    <property type="term" value="C:DNA replication factor C complex"/>
    <property type="evidence" value="ECO:0007669"/>
    <property type="project" value="InterPro"/>
</dbReference>
<sequence>MVDIRQFFNGGGAPNTKKRAAPPKTKDTASKGSKSEPIELSEKEEPQPKRAKIAEDKNKHSSEDKKTGIKSEPEKVESKSTKKQRTRTPKRSYVNLDSDMEDSEEEFKPNDEEEEEEDDFEPEVVEEEDSEAPVDEDEDLLVQEIEPEPKPRKRKRESASPAPKASPAKKQPTATSGSTTRNVAQDSSSGTADEILSQIDDAELPEAMETEGKLNYFALKNKQQNVAAPSGNVELPIAAPNCLGGLTIVFTGVLPNLDRDAAESIAKQYGARVTKSISKKTSLVVIGEEAGPSKVKKIKDFKIKAISEDGFIELLRRMPADGGDGSNAQAAKKKREEEERIIREEALAQERLEQKKELERKKAAEKATKAAQGPKQESSRAASPPREIPNSEKLWTVKYAPTSTAQLCGNKGQIQKLKNWLANWFDNAKTNFKNKGADGSGIFRAALISGPPGIGKTSAAHLVAQELGFDILEKNASDVRSKSLLNSNIKSVLNNTSVVGFFKHQGEKEHQTNERRFCLIMDEVDGMSSGDHGGAGALSAFCRITNMPMILICNDKSLPKMRTFDRVTLDLPFRRPSEMEMKSRLLTIAFREKLKLDPTVIGQLVQATGNDIRQIINLMSTVSKTQKNINHDNAKEIANSWKKHSMLKPFAIVSQFLGGGIFNPNAHHSLNDKIEMYFNDIDFTPLMIQENYLNSLPSVSTPKEHLERVAAAADAISQSDQINSLIRSSEQQWSLLPFHAVMSTVVPAKEVSGRMTSYPAFTSWLGQNSKTMKYTRMLQELQYHTRMRTSTSKSELRLDYVPVLSKKLSQPLIDEGEAGIEEVMDNMDYYYITKEDWDNLIDFGVGPNKGANILAQIPSNVKGAFTRRYNGAAHPMAILKTGNSVGGGVGKQKADFEDVVEDDTINDDEEPEVEDNGKFDPKKDKFIKEVKPKKGRKTGTTGSAASKKSTTSKARASASKNTTSSPASKKRKVTK</sequence>
<dbReference type="PANTHER" id="PTHR23389:SF6">
    <property type="entry name" value="REPLICATION FACTOR C SUBUNIT 1"/>
    <property type="match status" value="1"/>
</dbReference>
<dbReference type="AlphaFoldDB" id="A0AA91PZB1"/>
<dbReference type="GO" id="GO:0003689">
    <property type="term" value="F:DNA clamp loader activity"/>
    <property type="evidence" value="ECO:0007669"/>
    <property type="project" value="UniProtKB-UniRule"/>
</dbReference>
<dbReference type="Pfam" id="PF00533">
    <property type="entry name" value="BRCT"/>
    <property type="match status" value="1"/>
</dbReference>
<dbReference type="CDD" id="cd18140">
    <property type="entry name" value="HLD_clamp_RFC"/>
    <property type="match status" value="1"/>
</dbReference>
<comment type="subcellular location">
    <subcellularLocation>
        <location evidence="1 10">Nucleus</location>
    </subcellularLocation>
</comment>
<keyword evidence="4" id="KW-0597">Phosphoprotein</keyword>
<feature type="compositionally biased region" description="Polar residues" evidence="11">
    <location>
        <begin position="172"/>
        <end position="191"/>
    </location>
</feature>
<feature type="domain" description="BRCT" evidence="12">
    <location>
        <begin position="238"/>
        <end position="317"/>
    </location>
</feature>
<feature type="region of interest" description="Disordered" evidence="11">
    <location>
        <begin position="356"/>
        <end position="393"/>
    </location>
</feature>
<keyword evidence="8" id="KW-0238">DNA-binding</keyword>
<protein>
    <recommendedName>
        <fullName evidence="3 10">Replication factor C subunit 1</fullName>
    </recommendedName>
</protein>
<keyword evidence="9 10" id="KW-0539">Nucleus</keyword>
<dbReference type="PIRSF" id="PIRSF036578">
    <property type="entry name" value="RFC1"/>
    <property type="match status" value="1"/>
</dbReference>
<dbReference type="Pfam" id="PF08519">
    <property type="entry name" value="RFC1"/>
    <property type="match status" value="1"/>
</dbReference>
<evidence type="ECO:0000256" key="3">
    <source>
        <dbReference type="ARBA" id="ARBA00020401"/>
    </source>
</evidence>
<feature type="compositionally biased region" description="Low complexity" evidence="11">
    <location>
        <begin position="938"/>
        <end position="965"/>
    </location>
</feature>
<proteinExistence type="inferred from homology"/>
<evidence type="ECO:0000256" key="9">
    <source>
        <dbReference type="ARBA" id="ARBA00023242"/>
    </source>
</evidence>
<gene>
    <name evidence="13" type="ORF">A9F13_09g01276</name>
</gene>
<feature type="compositionally biased region" description="Low complexity" evidence="11">
    <location>
        <begin position="159"/>
        <end position="170"/>
    </location>
</feature>
<evidence type="ECO:0000256" key="5">
    <source>
        <dbReference type="ARBA" id="ARBA00022705"/>
    </source>
</evidence>
<feature type="compositionally biased region" description="Basic and acidic residues" evidence="11">
    <location>
        <begin position="24"/>
        <end position="80"/>
    </location>
</feature>
<evidence type="ECO:0000256" key="4">
    <source>
        <dbReference type="ARBA" id="ARBA00022553"/>
    </source>
</evidence>
<dbReference type="PROSITE" id="PS50172">
    <property type="entry name" value="BRCT"/>
    <property type="match status" value="1"/>
</dbReference>
<dbReference type="Proteomes" id="UP000195602">
    <property type="component" value="Unassembled WGS sequence"/>
</dbReference>
<dbReference type="GO" id="GO:0006281">
    <property type="term" value="P:DNA repair"/>
    <property type="evidence" value="ECO:0007669"/>
    <property type="project" value="InterPro"/>
</dbReference>
<comment type="similarity">
    <text evidence="2 10">Belongs to the activator 1 large subunit family.</text>
</comment>
<reference evidence="13 14" key="1">
    <citation type="submission" date="2017-04" db="EMBL/GenBank/DDBJ databases">
        <title>Draft genome of the yeast Clavispora lusitaniae type strain CBS 6936.</title>
        <authorList>
            <person name="Durrens P."/>
            <person name="Klopp C."/>
            <person name="Biteau N."/>
            <person name="Fitton-Ouhabi V."/>
            <person name="Dementhon K."/>
            <person name="Accoceberry I."/>
            <person name="Sherman D.J."/>
            <person name="Noel T."/>
        </authorList>
    </citation>
    <scope>NUCLEOTIDE SEQUENCE [LARGE SCALE GENOMIC DNA]</scope>
    <source>
        <strain evidence="13 14">CBS 6936</strain>
    </source>
</reference>
<dbReference type="KEGG" id="clus:A9F13_09g01276"/>
<evidence type="ECO:0000256" key="6">
    <source>
        <dbReference type="ARBA" id="ARBA00022741"/>
    </source>
</evidence>
<comment type="caution">
    <text evidence="13">The sequence shown here is derived from an EMBL/GenBank/DDBJ whole genome shotgun (WGS) entry which is preliminary data.</text>
</comment>
<dbReference type="GO" id="GO:0005524">
    <property type="term" value="F:ATP binding"/>
    <property type="evidence" value="ECO:0007669"/>
    <property type="project" value="UniProtKB-UniRule"/>
</dbReference>
<evidence type="ECO:0000256" key="11">
    <source>
        <dbReference type="SAM" id="MobiDB-lite"/>
    </source>
</evidence>
<feature type="compositionally biased region" description="Basic and acidic residues" evidence="11">
    <location>
        <begin position="356"/>
        <end position="368"/>
    </location>
</feature>
<feature type="region of interest" description="Disordered" evidence="11">
    <location>
        <begin position="1"/>
        <end position="192"/>
    </location>
</feature>